<evidence type="ECO:0000313" key="5">
    <source>
        <dbReference type="Proteomes" id="UP001231518"/>
    </source>
</evidence>
<dbReference type="Proteomes" id="UP001231518">
    <property type="component" value="Chromosome 7"/>
</dbReference>
<protein>
    <recommendedName>
        <fullName evidence="6">24 kDa salivary protein</fullName>
    </recommendedName>
</protein>
<dbReference type="EMBL" id="JARGEI010000010">
    <property type="protein sequence ID" value="KAJ8724924.1"/>
    <property type="molecule type" value="Genomic_DNA"/>
</dbReference>
<evidence type="ECO:0000256" key="2">
    <source>
        <dbReference type="SAM" id="Phobius"/>
    </source>
</evidence>
<feature type="signal peptide" evidence="3">
    <location>
        <begin position="1"/>
        <end position="17"/>
    </location>
</feature>
<feature type="transmembrane region" description="Helical" evidence="2">
    <location>
        <begin position="213"/>
        <end position="235"/>
    </location>
</feature>
<dbReference type="AlphaFoldDB" id="A0AAD7YQ51"/>
<feature type="compositionally biased region" description="Polar residues" evidence="1">
    <location>
        <begin position="102"/>
        <end position="113"/>
    </location>
</feature>
<comment type="caution">
    <text evidence="4">The sequence shown here is derived from an EMBL/GenBank/DDBJ whole genome shotgun (WGS) entry which is preliminary data.</text>
</comment>
<keyword evidence="5" id="KW-1185">Reference proteome</keyword>
<keyword evidence="2" id="KW-0812">Transmembrane</keyword>
<evidence type="ECO:0000256" key="3">
    <source>
        <dbReference type="SAM" id="SignalP"/>
    </source>
</evidence>
<name>A0AAD7YQ51_MYTSE</name>
<feature type="region of interest" description="Disordered" evidence="1">
    <location>
        <begin position="102"/>
        <end position="144"/>
    </location>
</feature>
<reference evidence="4" key="1">
    <citation type="submission" date="2023-03" db="EMBL/GenBank/DDBJ databases">
        <title>Chromosome-level genomes of two armyworms, Mythimna separata and Mythimna loreyi, provide insights into the biosynthesis and reception of sex pheromones.</title>
        <authorList>
            <person name="Zhao H."/>
        </authorList>
    </citation>
    <scope>NUCLEOTIDE SEQUENCE</scope>
    <source>
        <strain evidence="4">BeijingLab</strain>
        <tissue evidence="4">Pupa</tissue>
    </source>
</reference>
<feature type="compositionally biased region" description="Polar residues" evidence="1">
    <location>
        <begin position="127"/>
        <end position="144"/>
    </location>
</feature>
<evidence type="ECO:0008006" key="6">
    <source>
        <dbReference type="Google" id="ProtNLM"/>
    </source>
</evidence>
<accession>A0AAD7YQ51</accession>
<keyword evidence="3" id="KW-0732">Signal</keyword>
<evidence type="ECO:0000256" key="1">
    <source>
        <dbReference type="SAM" id="MobiDB-lite"/>
    </source>
</evidence>
<keyword evidence="2" id="KW-0472">Membrane</keyword>
<proteinExistence type="predicted"/>
<gene>
    <name evidence="4" type="ORF">PYW07_015882</name>
</gene>
<keyword evidence="2" id="KW-1133">Transmembrane helix</keyword>
<organism evidence="4 5">
    <name type="scientific">Mythimna separata</name>
    <name type="common">Oriental armyworm</name>
    <name type="synonym">Pseudaletia separata</name>
    <dbReference type="NCBI Taxonomy" id="271217"/>
    <lineage>
        <taxon>Eukaryota</taxon>
        <taxon>Metazoa</taxon>
        <taxon>Ecdysozoa</taxon>
        <taxon>Arthropoda</taxon>
        <taxon>Hexapoda</taxon>
        <taxon>Insecta</taxon>
        <taxon>Pterygota</taxon>
        <taxon>Neoptera</taxon>
        <taxon>Endopterygota</taxon>
        <taxon>Lepidoptera</taxon>
        <taxon>Glossata</taxon>
        <taxon>Ditrysia</taxon>
        <taxon>Noctuoidea</taxon>
        <taxon>Noctuidae</taxon>
        <taxon>Noctuinae</taxon>
        <taxon>Hadenini</taxon>
        <taxon>Mythimna</taxon>
    </lineage>
</organism>
<sequence>MIFYLLCHVLFIPFINSSNTTVSKLEVTNITLAEPVPNKVNQSNETKVTLLSEGGSLLPVSSVLALSKDKLTSLDSEVGKNKISPVVARKGVVYIEDENVKPQQNNVSTSNAPPTAAPKQEIPVHSKINTTDSPNKSTQLVPKVNSSSLNTSSIAAKNVNKTEIPKKPLLLSYDTLANMTVKSSPGTMNVPDQIQSPNKEKAYVKNANSHPGMVMPLVISILLVPMFAVLGYMALRRGQEAWKNRHYKRMDFLLDGMYND</sequence>
<evidence type="ECO:0000313" key="4">
    <source>
        <dbReference type="EMBL" id="KAJ8724924.1"/>
    </source>
</evidence>
<feature type="chain" id="PRO_5042029439" description="24 kDa salivary protein" evidence="3">
    <location>
        <begin position="18"/>
        <end position="260"/>
    </location>
</feature>